<feature type="transmembrane region" description="Helical" evidence="1">
    <location>
        <begin position="6"/>
        <end position="29"/>
    </location>
</feature>
<evidence type="ECO:0000313" key="3">
    <source>
        <dbReference type="Proteomes" id="UP000051291"/>
    </source>
</evidence>
<gene>
    <name evidence="2" type="ORF">FC64_GL001179</name>
</gene>
<dbReference type="PATRIC" id="fig|1423820.4.peg.1205"/>
<dbReference type="Proteomes" id="UP000051291">
    <property type="component" value="Unassembled WGS sequence"/>
</dbReference>
<dbReference type="RefSeq" id="WP_057907006.1">
    <property type="nucleotide sequence ID" value="NZ_AYYZ01000029.1"/>
</dbReference>
<feature type="transmembrane region" description="Helical" evidence="1">
    <location>
        <begin position="49"/>
        <end position="66"/>
    </location>
</feature>
<protein>
    <submittedName>
        <fullName evidence="2">Uncharacterized protein</fullName>
    </submittedName>
</protein>
<reference evidence="2 3" key="1">
    <citation type="journal article" date="2015" name="Genome Announc.">
        <title>Expanding the biotechnology potential of lactobacilli through comparative genomics of 213 strains and associated genera.</title>
        <authorList>
            <person name="Sun Z."/>
            <person name="Harris H.M."/>
            <person name="McCann A."/>
            <person name="Guo C."/>
            <person name="Argimon S."/>
            <person name="Zhang W."/>
            <person name="Yang X."/>
            <person name="Jeffery I.B."/>
            <person name="Cooney J.C."/>
            <person name="Kagawa T.F."/>
            <person name="Liu W."/>
            <person name="Song Y."/>
            <person name="Salvetti E."/>
            <person name="Wrobel A."/>
            <person name="Rasinkangas P."/>
            <person name="Parkhill J."/>
            <person name="Rea M.C."/>
            <person name="O'Sullivan O."/>
            <person name="Ritari J."/>
            <person name="Douillard F.P."/>
            <person name="Paul Ross R."/>
            <person name="Yang R."/>
            <person name="Briner A.E."/>
            <person name="Felis G.E."/>
            <person name="de Vos W.M."/>
            <person name="Barrangou R."/>
            <person name="Klaenhammer T.R."/>
            <person name="Caufield P.W."/>
            <person name="Cui Y."/>
            <person name="Zhang H."/>
            <person name="O'Toole P.W."/>
        </authorList>
    </citation>
    <scope>NUCLEOTIDE SEQUENCE [LARGE SCALE GENOMIC DNA]</scope>
    <source>
        <strain evidence="2 3">DSM 20653</strain>
    </source>
</reference>
<keyword evidence="1" id="KW-1133">Transmembrane helix</keyword>
<organism evidence="2 3">
    <name type="scientific">Ligilactobacillus araffinosus DSM 20653</name>
    <dbReference type="NCBI Taxonomy" id="1423820"/>
    <lineage>
        <taxon>Bacteria</taxon>
        <taxon>Bacillati</taxon>
        <taxon>Bacillota</taxon>
        <taxon>Bacilli</taxon>
        <taxon>Lactobacillales</taxon>
        <taxon>Lactobacillaceae</taxon>
        <taxon>Ligilactobacillus</taxon>
    </lineage>
</organism>
<name>A0A0R1ZBB9_9LACO</name>
<evidence type="ECO:0000313" key="2">
    <source>
        <dbReference type="EMBL" id="KRM51985.1"/>
    </source>
</evidence>
<accession>A0A0R1ZBB9</accession>
<comment type="caution">
    <text evidence="2">The sequence shown here is derived from an EMBL/GenBank/DDBJ whole genome shotgun (WGS) entry which is preliminary data.</text>
</comment>
<keyword evidence="1" id="KW-0472">Membrane</keyword>
<evidence type="ECO:0000256" key="1">
    <source>
        <dbReference type="SAM" id="Phobius"/>
    </source>
</evidence>
<sequence>MHHILATILAFLILVEILYFLYFWMGKFFNFGKTYFYITFYRKFYPKKILIWSVILDLILFCSVLFI</sequence>
<dbReference type="AlphaFoldDB" id="A0A0R1ZBB9"/>
<dbReference type="EMBL" id="AYYZ01000029">
    <property type="protein sequence ID" value="KRM51985.1"/>
    <property type="molecule type" value="Genomic_DNA"/>
</dbReference>
<keyword evidence="3" id="KW-1185">Reference proteome</keyword>
<keyword evidence="1" id="KW-0812">Transmembrane</keyword>
<proteinExistence type="predicted"/>